<gene>
    <name evidence="1" type="ORF">S40285_10345</name>
</gene>
<dbReference type="InParanoid" id="A0A084QF57"/>
<accession>A0A084QF57</accession>
<name>A0A084QF57_STAC4</name>
<dbReference type="Proteomes" id="UP000028524">
    <property type="component" value="Unassembled WGS sequence"/>
</dbReference>
<sequence length="94" mass="10198">MIPSSIKAQAIYEGGEVCQIKKLAVRQPTNVNNLEVKPTGVRSCSVAHSADLNNSTSPCPSLAATGLLCTEMFLKHDFEQAREECTEDLGYLVQ</sequence>
<protein>
    <submittedName>
        <fullName evidence="1">Uncharacterized protein</fullName>
    </submittedName>
</protein>
<evidence type="ECO:0000313" key="1">
    <source>
        <dbReference type="EMBL" id="KFA62592.1"/>
    </source>
</evidence>
<keyword evidence="2" id="KW-1185">Reference proteome</keyword>
<organism evidence="1 2">
    <name type="scientific">Stachybotrys chlorohalonatus (strain IBT 40285)</name>
    <dbReference type="NCBI Taxonomy" id="1283841"/>
    <lineage>
        <taxon>Eukaryota</taxon>
        <taxon>Fungi</taxon>
        <taxon>Dikarya</taxon>
        <taxon>Ascomycota</taxon>
        <taxon>Pezizomycotina</taxon>
        <taxon>Sordariomycetes</taxon>
        <taxon>Hypocreomycetidae</taxon>
        <taxon>Hypocreales</taxon>
        <taxon>Stachybotryaceae</taxon>
        <taxon>Stachybotrys</taxon>
    </lineage>
</organism>
<dbReference type="EMBL" id="KL660787">
    <property type="protein sequence ID" value="KFA62592.1"/>
    <property type="molecule type" value="Genomic_DNA"/>
</dbReference>
<dbReference type="HOGENOM" id="CLU_2387619_0_0_1"/>
<dbReference type="AlphaFoldDB" id="A0A084QF57"/>
<proteinExistence type="predicted"/>
<evidence type="ECO:0000313" key="2">
    <source>
        <dbReference type="Proteomes" id="UP000028524"/>
    </source>
</evidence>
<reference evidence="1 2" key="1">
    <citation type="journal article" date="2014" name="BMC Genomics">
        <title>Comparative genome sequencing reveals chemotype-specific gene clusters in the toxigenic black mold Stachybotrys.</title>
        <authorList>
            <person name="Semeiks J."/>
            <person name="Borek D."/>
            <person name="Otwinowski Z."/>
            <person name="Grishin N.V."/>
        </authorList>
    </citation>
    <scope>NUCLEOTIDE SEQUENCE [LARGE SCALE GENOMIC DNA]</scope>
    <source>
        <strain evidence="1 2">IBT 40285</strain>
    </source>
</reference>